<dbReference type="SUPFAM" id="SSF46565">
    <property type="entry name" value="Chaperone J-domain"/>
    <property type="match status" value="1"/>
</dbReference>
<dbReference type="InterPro" id="IPR001623">
    <property type="entry name" value="DnaJ_domain"/>
</dbReference>
<dbReference type="PANTHER" id="PTHR45098">
    <property type="entry name" value="DNAJ DOMAIN CONTAINING PROTEIN, EXPRESSED"/>
    <property type="match status" value="1"/>
</dbReference>
<reference evidence="3" key="1">
    <citation type="submission" date="2021-03" db="EMBL/GenBank/DDBJ databases">
        <authorList>
            <person name="Li Z."/>
            <person name="Yang C."/>
        </authorList>
    </citation>
    <scope>NUCLEOTIDE SEQUENCE</scope>
    <source>
        <strain evidence="3">Dzin_1.0</strain>
        <tissue evidence="3">Leaf</tissue>
    </source>
</reference>
<accession>A0A9D5H977</accession>
<dbReference type="InterPro" id="IPR034254">
    <property type="entry name" value="DNAJC17_RRM"/>
</dbReference>
<dbReference type="Gene3D" id="1.10.287.110">
    <property type="entry name" value="DnaJ domain"/>
    <property type="match status" value="1"/>
</dbReference>
<name>A0A9D5H977_9LILI</name>
<dbReference type="InterPro" id="IPR035979">
    <property type="entry name" value="RBD_domain_sf"/>
</dbReference>
<dbReference type="PANTHER" id="PTHR45098:SF1">
    <property type="entry name" value="DNAJ DOMAIN CONTAINING PROTEIN, EXPRESSED"/>
    <property type="match status" value="1"/>
</dbReference>
<feature type="region of interest" description="Disordered" evidence="1">
    <location>
        <begin position="146"/>
        <end position="170"/>
    </location>
</feature>
<evidence type="ECO:0000256" key="1">
    <source>
        <dbReference type="SAM" id="MobiDB-lite"/>
    </source>
</evidence>
<keyword evidence="4" id="KW-1185">Reference proteome</keyword>
<dbReference type="InterPro" id="IPR000504">
    <property type="entry name" value="RRM_dom"/>
</dbReference>
<gene>
    <name evidence="3" type="ORF">J5N97_024779</name>
</gene>
<dbReference type="Pfam" id="PF00076">
    <property type="entry name" value="RRM_1"/>
    <property type="match status" value="1"/>
</dbReference>
<dbReference type="CDD" id="cd06257">
    <property type="entry name" value="DnaJ"/>
    <property type="match status" value="1"/>
</dbReference>
<feature type="domain" description="J" evidence="2">
    <location>
        <begin position="13"/>
        <end position="83"/>
    </location>
</feature>
<dbReference type="PROSITE" id="PS00636">
    <property type="entry name" value="DNAJ_1"/>
    <property type="match status" value="1"/>
</dbReference>
<evidence type="ECO:0000259" key="2">
    <source>
        <dbReference type="PROSITE" id="PS50076"/>
    </source>
</evidence>
<dbReference type="InterPro" id="IPR036869">
    <property type="entry name" value="J_dom_sf"/>
</dbReference>
<evidence type="ECO:0000313" key="3">
    <source>
        <dbReference type="EMBL" id="KAJ0967862.1"/>
    </source>
</evidence>
<dbReference type="PRINTS" id="PR00625">
    <property type="entry name" value="JDOMAIN"/>
</dbReference>
<dbReference type="OrthoDB" id="10250354at2759"/>
<dbReference type="CDD" id="cd12429">
    <property type="entry name" value="RRM_DNAJC17"/>
    <property type="match status" value="1"/>
</dbReference>
<dbReference type="Proteomes" id="UP001085076">
    <property type="component" value="Miscellaneous, Linkage group lg07"/>
</dbReference>
<evidence type="ECO:0000313" key="4">
    <source>
        <dbReference type="Proteomes" id="UP001085076"/>
    </source>
</evidence>
<dbReference type="GO" id="GO:0005783">
    <property type="term" value="C:endoplasmic reticulum"/>
    <property type="evidence" value="ECO:0007669"/>
    <property type="project" value="UniProtKB-ARBA"/>
</dbReference>
<dbReference type="Gene3D" id="3.30.70.330">
    <property type="match status" value="1"/>
</dbReference>
<reference evidence="3" key="2">
    <citation type="journal article" date="2022" name="Hortic Res">
        <title>The genome of Dioscorea zingiberensis sheds light on the biosynthesis, origin and evolution of the medicinally important diosgenin saponins.</title>
        <authorList>
            <person name="Li Y."/>
            <person name="Tan C."/>
            <person name="Li Z."/>
            <person name="Guo J."/>
            <person name="Li S."/>
            <person name="Chen X."/>
            <person name="Wang C."/>
            <person name="Dai X."/>
            <person name="Yang H."/>
            <person name="Song W."/>
            <person name="Hou L."/>
            <person name="Xu J."/>
            <person name="Tong Z."/>
            <person name="Xu A."/>
            <person name="Yuan X."/>
            <person name="Wang W."/>
            <person name="Yang Q."/>
            <person name="Chen L."/>
            <person name="Sun Z."/>
            <person name="Wang K."/>
            <person name="Pan B."/>
            <person name="Chen J."/>
            <person name="Bao Y."/>
            <person name="Liu F."/>
            <person name="Qi X."/>
            <person name="Gang D.R."/>
            <person name="Wen J."/>
            <person name="Li J."/>
        </authorList>
    </citation>
    <scope>NUCLEOTIDE SEQUENCE</scope>
    <source>
        <strain evidence="3">Dzin_1.0</strain>
    </source>
</reference>
<feature type="region of interest" description="Disordered" evidence="1">
    <location>
        <begin position="36"/>
        <end position="60"/>
    </location>
</feature>
<comment type="caution">
    <text evidence="3">The sequence shown here is derived from an EMBL/GenBank/DDBJ whole genome shotgun (WGS) entry which is preliminary data.</text>
</comment>
<sequence length="302" mass="33981">MAKTLDRDEEFIDHYRVLGLPTNEEGSKLTIKQIEKGYRDQSRKRHPDKRPDDPEATSDFQRLTSSYEILRDVSSRAIFDAHLRSIREKALRASLYDAKRRKLASDLEDRERAVASSEPDPAELAARKEKMVAVELQRELAEFQTRNSKKATFASAPSPSQEKVKENDGVSLDEERVLKVSWERDGRDYGAVKLTELFEKFGRVEDVVIRSKGSKKKGSAIVVMSSKDAAVAATQSLIGDISNPLLVLPLRASSSSTSSTIPAKYARRNSPEFNNIVGAGFQDYEASIMKKLEKAKEKNRMQ</sequence>
<dbReference type="SUPFAM" id="SSF54928">
    <property type="entry name" value="RNA-binding domain, RBD"/>
    <property type="match status" value="1"/>
</dbReference>
<dbReference type="EMBL" id="JAGGNH010000007">
    <property type="protein sequence ID" value="KAJ0967862.1"/>
    <property type="molecule type" value="Genomic_DNA"/>
</dbReference>
<dbReference type="AlphaFoldDB" id="A0A9D5H977"/>
<dbReference type="Pfam" id="PF00226">
    <property type="entry name" value="DnaJ"/>
    <property type="match status" value="1"/>
</dbReference>
<dbReference type="InterPro" id="IPR018253">
    <property type="entry name" value="DnaJ_domain_CS"/>
</dbReference>
<dbReference type="SMART" id="SM00271">
    <property type="entry name" value="DnaJ"/>
    <property type="match status" value="1"/>
</dbReference>
<organism evidence="3 4">
    <name type="scientific">Dioscorea zingiberensis</name>
    <dbReference type="NCBI Taxonomy" id="325984"/>
    <lineage>
        <taxon>Eukaryota</taxon>
        <taxon>Viridiplantae</taxon>
        <taxon>Streptophyta</taxon>
        <taxon>Embryophyta</taxon>
        <taxon>Tracheophyta</taxon>
        <taxon>Spermatophyta</taxon>
        <taxon>Magnoliopsida</taxon>
        <taxon>Liliopsida</taxon>
        <taxon>Dioscoreales</taxon>
        <taxon>Dioscoreaceae</taxon>
        <taxon>Dioscorea</taxon>
    </lineage>
</organism>
<protein>
    <recommendedName>
        <fullName evidence="2">J domain-containing protein</fullName>
    </recommendedName>
</protein>
<proteinExistence type="predicted"/>
<dbReference type="InterPro" id="IPR012677">
    <property type="entry name" value="Nucleotide-bd_a/b_plait_sf"/>
</dbReference>
<dbReference type="GO" id="GO:0003723">
    <property type="term" value="F:RNA binding"/>
    <property type="evidence" value="ECO:0007669"/>
    <property type="project" value="InterPro"/>
</dbReference>
<dbReference type="PROSITE" id="PS50076">
    <property type="entry name" value="DNAJ_2"/>
    <property type="match status" value="1"/>
</dbReference>